<dbReference type="GO" id="GO:0016020">
    <property type="term" value="C:membrane"/>
    <property type="evidence" value="ECO:0007669"/>
    <property type="project" value="UniProtKB-SubCell"/>
</dbReference>
<feature type="transmembrane region" description="Helical" evidence="7">
    <location>
        <begin position="485"/>
        <end position="504"/>
    </location>
</feature>
<keyword evidence="5 7" id="KW-1133">Transmembrane helix</keyword>
<proteinExistence type="inferred from homology"/>
<evidence type="ECO:0000313" key="9">
    <source>
        <dbReference type="Proteomes" id="UP000712600"/>
    </source>
</evidence>
<evidence type="ECO:0000256" key="5">
    <source>
        <dbReference type="ARBA" id="ARBA00022989"/>
    </source>
</evidence>
<evidence type="ECO:0000313" key="8">
    <source>
        <dbReference type="EMBL" id="KAF3539690.1"/>
    </source>
</evidence>
<feature type="transmembrane region" description="Helical" evidence="7">
    <location>
        <begin position="550"/>
        <end position="573"/>
    </location>
</feature>
<dbReference type="AlphaFoldDB" id="A0A8S9QEK7"/>
<comment type="function">
    <text evidence="7">May be involved in iron transport and iron homeostasis.</text>
</comment>
<dbReference type="CDD" id="cd17480">
    <property type="entry name" value="MFS_SLC40A1_like"/>
    <property type="match status" value="1"/>
</dbReference>
<evidence type="ECO:0000256" key="3">
    <source>
        <dbReference type="ARBA" id="ARBA00022448"/>
    </source>
</evidence>
<dbReference type="SUPFAM" id="SSF103473">
    <property type="entry name" value="MFS general substrate transporter"/>
    <property type="match status" value="1"/>
</dbReference>
<dbReference type="GO" id="GO:0005381">
    <property type="term" value="F:iron ion transmembrane transporter activity"/>
    <property type="evidence" value="ECO:0007669"/>
    <property type="project" value="UniProtKB-UniRule"/>
</dbReference>
<keyword evidence="3 7" id="KW-0813">Transport</keyword>
<evidence type="ECO:0000256" key="7">
    <source>
        <dbReference type="RuleBase" id="RU365065"/>
    </source>
</evidence>
<reference evidence="8" key="1">
    <citation type="submission" date="2019-12" db="EMBL/GenBank/DDBJ databases">
        <title>Genome sequencing and annotation of Brassica cretica.</title>
        <authorList>
            <person name="Studholme D.J."/>
            <person name="Sarris P."/>
        </authorList>
    </citation>
    <scope>NUCLEOTIDE SEQUENCE</scope>
    <source>
        <strain evidence="8">PFS-109/04</strain>
        <tissue evidence="8">Leaf</tissue>
    </source>
</reference>
<dbReference type="InterPro" id="IPR009716">
    <property type="entry name" value="Ferroportin-1"/>
</dbReference>
<comment type="similarity">
    <text evidence="2 7">Belongs to the ferroportin (FP) (TC 2.A.100) family. SLC40A subfamily.</text>
</comment>
<feature type="transmembrane region" description="Helical" evidence="7">
    <location>
        <begin position="417"/>
        <end position="434"/>
    </location>
</feature>
<dbReference type="EMBL" id="QGKX02001290">
    <property type="protein sequence ID" value="KAF3539690.1"/>
    <property type="molecule type" value="Genomic_DNA"/>
</dbReference>
<keyword evidence="4 7" id="KW-0812">Transmembrane</keyword>
<dbReference type="InterPro" id="IPR036259">
    <property type="entry name" value="MFS_trans_sf"/>
</dbReference>
<evidence type="ECO:0000256" key="6">
    <source>
        <dbReference type="ARBA" id="ARBA00023136"/>
    </source>
</evidence>
<feature type="transmembrane region" description="Helical" evidence="7">
    <location>
        <begin position="516"/>
        <end position="538"/>
    </location>
</feature>
<evidence type="ECO:0000256" key="1">
    <source>
        <dbReference type="ARBA" id="ARBA00004141"/>
    </source>
</evidence>
<comment type="subcellular location">
    <subcellularLocation>
        <location evidence="1 7">Membrane</location>
        <topology evidence="1 7">Multi-pass membrane protein</topology>
    </subcellularLocation>
</comment>
<dbReference type="PANTHER" id="PTHR11660:SF53">
    <property type="entry name" value="SOLUTE CARRIER FAMILY 40 MEMBER 3, CHLOROPLASTIC"/>
    <property type="match status" value="1"/>
</dbReference>
<feature type="transmembrane region" description="Helical" evidence="7">
    <location>
        <begin position="316"/>
        <end position="337"/>
    </location>
</feature>
<feature type="transmembrane region" description="Helical" evidence="7">
    <location>
        <begin position="349"/>
        <end position="368"/>
    </location>
</feature>
<organism evidence="8 9">
    <name type="scientific">Brassica cretica</name>
    <name type="common">Mustard</name>
    <dbReference type="NCBI Taxonomy" id="69181"/>
    <lineage>
        <taxon>Eukaryota</taxon>
        <taxon>Viridiplantae</taxon>
        <taxon>Streptophyta</taxon>
        <taxon>Embryophyta</taxon>
        <taxon>Tracheophyta</taxon>
        <taxon>Spermatophyta</taxon>
        <taxon>Magnoliopsida</taxon>
        <taxon>eudicotyledons</taxon>
        <taxon>Gunneridae</taxon>
        <taxon>Pentapetalae</taxon>
        <taxon>rosids</taxon>
        <taxon>malvids</taxon>
        <taxon>Brassicales</taxon>
        <taxon>Brassicaceae</taxon>
        <taxon>Brassiceae</taxon>
        <taxon>Brassica</taxon>
    </lineage>
</organism>
<comment type="caution">
    <text evidence="8">The sequence shown here is derived from an EMBL/GenBank/DDBJ whole genome shotgun (WGS) entry which is preliminary data.</text>
</comment>
<dbReference type="Proteomes" id="UP000712600">
    <property type="component" value="Unassembled WGS sequence"/>
</dbReference>
<feature type="transmembrane region" description="Helical" evidence="7">
    <location>
        <begin position="236"/>
        <end position="258"/>
    </location>
</feature>
<protein>
    <recommendedName>
        <fullName evidence="7">Solute carrier family 40 member</fullName>
    </recommendedName>
</protein>
<name>A0A8S9QEK7_BRACR</name>
<accession>A0A8S9QEK7</accession>
<keyword evidence="7" id="KW-0406">Ion transport</keyword>
<evidence type="ECO:0000256" key="2">
    <source>
        <dbReference type="ARBA" id="ARBA00006279"/>
    </source>
</evidence>
<gene>
    <name evidence="8" type="ORF">F2Q69_00024932</name>
</gene>
<sequence>MVVSMALLRQSPSFELLFHCPVQRTRFLSPAGLSGLRNRFPSCRWLSLTSPASSSYRSVYCVFETSANCYFARICLTHDRLNSFTSRCSITNTDVCHEFVTTTDDEDLPSPPEDHPIPIVHLDNTNLAVTESLSLLTECTYVDTVLTALPVLSEEEQTALAATPAHPEGLYVLYASCLVGNLVEQLWNFAWPSAIAMLHPSLLPVAVMGFVTKLAIIICGPVVGKFMDHSPRVPTYISLNVVQAAAQVLSAGMIIHAYTVPSTLGSSILLQPWFFALIFAGAIDTLCGIASGVAIERDWVVLLAGINRPIALAQANAVLNRIDLLCEIAGTMLFGILLSKYDPVTCLKFAATLMIGSLPTMTALIWLTNKFSSGVLDRPKCSQSSCASEGPRSETDSIFDLGMEAIKLGWKEYIQQPVLPASLAYVLLCFNIVLTPGSLMTAFLTQRCVNPSVIGGFSGLCAVMGVAATFLSANLVKRFGILKAGAVGLFFQASLLGVAVAVYWSSSLSQKSPLFFFLSMIVLSRLGHMSYGVVGAQILQTGIPSSKANLIGATEISVASLAESLMLGVAIAANDASHFGFLAVLSLLSVVAASLIFCRLLRNPTDEQRRLFSFDPLAN</sequence>
<feature type="transmembrane region" description="Helical" evidence="7">
    <location>
        <begin position="273"/>
        <end position="295"/>
    </location>
</feature>
<feature type="transmembrane region" description="Helical" evidence="7">
    <location>
        <begin position="579"/>
        <end position="601"/>
    </location>
</feature>
<dbReference type="Pfam" id="PF06963">
    <property type="entry name" value="FPN1"/>
    <property type="match status" value="1"/>
</dbReference>
<dbReference type="PANTHER" id="PTHR11660">
    <property type="entry name" value="SOLUTE CARRIER FAMILY 40 MEMBER"/>
    <property type="match status" value="1"/>
</dbReference>
<keyword evidence="6 7" id="KW-0472">Membrane</keyword>
<feature type="transmembrane region" description="Helical" evidence="7">
    <location>
        <begin position="454"/>
        <end position="473"/>
    </location>
</feature>
<feature type="transmembrane region" description="Helical" evidence="7">
    <location>
        <begin position="202"/>
        <end position="224"/>
    </location>
</feature>
<evidence type="ECO:0000256" key="4">
    <source>
        <dbReference type="ARBA" id="ARBA00022692"/>
    </source>
</evidence>